<keyword evidence="3" id="KW-1185">Reference proteome</keyword>
<name>A0A1V4SNL6_RUMHU</name>
<organism evidence="2 3">
    <name type="scientific">Ruminiclostridium hungatei</name>
    <name type="common">Clostridium hungatei</name>
    <dbReference type="NCBI Taxonomy" id="48256"/>
    <lineage>
        <taxon>Bacteria</taxon>
        <taxon>Bacillati</taxon>
        <taxon>Bacillota</taxon>
        <taxon>Clostridia</taxon>
        <taxon>Eubacteriales</taxon>
        <taxon>Oscillospiraceae</taxon>
        <taxon>Ruminiclostridium</taxon>
    </lineage>
</organism>
<proteinExistence type="predicted"/>
<comment type="caution">
    <text evidence="2">The sequence shown here is derived from an EMBL/GenBank/DDBJ whole genome shotgun (WGS) entry which is preliminary data.</text>
</comment>
<dbReference type="STRING" id="48256.CLHUN_08040"/>
<dbReference type="EMBL" id="MZGX01000004">
    <property type="protein sequence ID" value="OPX45434.1"/>
    <property type="molecule type" value="Genomic_DNA"/>
</dbReference>
<evidence type="ECO:0000313" key="2">
    <source>
        <dbReference type="EMBL" id="OPX45434.1"/>
    </source>
</evidence>
<keyword evidence="1" id="KW-0812">Transmembrane</keyword>
<dbReference type="Pfam" id="PF07009">
    <property type="entry name" value="NusG_II"/>
    <property type="match status" value="1"/>
</dbReference>
<accession>A0A1V4SNL6</accession>
<evidence type="ECO:0000313" key="3">
    <source>
        <dbReference type="Proteomes" id="UP000191554"/>
    </source>
</evidence>
<gene>
    <name evidence="2" type="ORF">CLHUN_08040</name>
</gene>
<dbReference type="Proteomes" id="UP000191554">
    <property type="component" value="Unassembled WGS sequence"/>
</dbReference>
<reference evidence="2 3" key="1">
    <citation type="submission" date="2017-03" db="EMBL/GenBank/DDBJ databases">
        <title>Genome sequence of Clostridium hungatei DSM 14427.</title>
        <authorList>
            <person name="Poehlein A."/>
            <person name="Daniel R."/>
        </authorList>
    </citation>
    <scope>NUCLEOTIDE SEQUENCE [LARGE SCALE GENOMIC DNA]</scope>
    <source>
        <strain evidence="2 3">DSM 14427</strain>
    </source>
</reference>
<keyword evidence="1" id="KW-0472">Membrane</keyword>
<dbReference type="OrthoDB" id="47603at2"/>
<dbReference type="RefSeq" id="WP_080063272.1">
    <property type="nucleotide sequence ID" value="NZ_MZGX01000004.1"/>
</dbReference>
<keyword evidence="1" id="KW-1133">Transmembrane helix</keyword>
<dbReference type="CDD" id="cd09846">
    <property type="entry name" value="DUF1312"/>
    <property type="match status" value="1"/>
</dbReference>
<protein>
    <submittedName>
        <fullName evidence="2">Uncharacterized protein</fullName>
    </submittedName>
</protein>
<evidence type="ECO:0000256" key="1">
    <source>
        <dbReference type="SAM" id="Phobius"/>
    </source>
</evidence>
<dbReference type="AlphaFoldDB" id="A0A1V4SNL6"/>
<dbReference type="SUPFAM" id="SSF82004">
    <property type="entry name" value="N-utilization substance G protein NusG, insert domain"/>
    <property type="match status" value="1"/>
</dbReference>
<feature type="transmembrane region" description="Helical" evidence="1">
    <location>
        <begin position="6"/>
        <end position="25"/>
    </location>
</feature>
<sequence length="126" mass="13772">MKRTRIWLLVFILIMAVSFGVILSGRAKEDRGSKIAGIYQEGSAIYSIALDSVKKPYSIKIKGEKGINTVTVEPGRICVSEADCPDKSCVNCRWISKPGQMVVCLPNRLMIKIKNEAAGGIDGLSR</sequence>
<dbReference type="InterPro" id="IPR038690">
    <property type="entry name" value="NusG_2_sf"/>
</dbReference>
<dbReference type="Gene3D" id="2.60.320.10">
    <property type="entry name" value="N-utilization substance G protein NusG, insert domain"/>
    <property type="match status" value="1"/>
</dbReference>